<proteinExistence type="predicted"/>
<comment type="caution">
    <text evidence="2">The sequence shown here is derived from an EMBL/GenBank/DDBJ whole genome shotgun (WGS) entry which is preliminary data.</text>
</comment>
<feature type="compositionally biased region" description="Basic residues" evidence="1">
    <location>
        <begin position="126"/>
        <end position="140"/>
    </location>
</feature>
<name>A0A6N6N641_9BACT</name>
<dbReference type="EMBL" id="WAIE01000001">
    <property type="protein sequence ID" value="KAB1442955.1"/>
    <property type="molecule type" value="Genomic_DNA"/>
</dbReference>
<sequence length="153" mass="18426">MRLKYGWKLWTAVVLLFFAGVLVGASGARYYFLETRQFMQPPDSPEHVREQILDRMDRKLDLRPDQHDAIAQYIQETMEKGRLIMDRFEPQMDANIQEQYQRIMNVLDPDQQQEFKKMHQRFEHRRKRFRRPFHSGHRPGHGPGSGMRQRPCN</sequence>
<accession>A0A6N6N641</accession>
<evidence type="ECO:0000256" key="1">
    <source>
        <dbReference type="SAM" id="MobiDB-lite"/>
    </source>
</evidence>
<evidence type="ECO:0000313" key="3">
    <source>
        <dbReference type="Proteomes" id="UP000438699"/>
    </source>
</evidence>
<protein>
    <recommendedName>
        <fullName evidence="4">Periplasmic heavy metal sensor</fullName>
    </recommendedName>
</protein>
<evidence type="ECO:0000313" key="2">
    <source>
        <dbReference type="EMBL" id="KAB1442955.1"/>
    </source>
</evidence>
<evidence type="ECO:0008006" key="4">
    <source>
        <dbReference type="Google" id="ProtNLM"/>
    </source>
</evidence>
<gene>
    <name evidence="2" type="ORF">F8A88_01395</name>
</gene>
<keyword evidence="3" id="KW-1185">Reference proteome</keyword>
<organism evidence="2 3">
    <name type="scientific">Pseudodesulfovibrio senegalensis</name>
    <dbReference type="NCBI Taxonomy" id="1721087"/>
    <lineage>
        <taxon>Bacteria</taxon>
        <taxon>Pseudomonadati</taxon>
        <taxon>Thermodesulfobacteriota</taxon>
        <taxon>Desulfovibrionia</taxon>
        <taxon>Desulfovibrionales</taxon>
        <taxon>Desulfovibrionaceae</taxon>
    </lineage>
</organism>
<dbReference type="RefSeq" id="WP_151149145.1">
    <property type="nucleotide sequence ID" value="NZ_WAIE01000001.1"/>
</dbReference>
<dbReference type="AlphaFoldDB" id="A0A6N6N641"/>
<dbReference type="Proteomes" id="UP000438699">
    <property type="component" value="Unassembled WGS sequence"/>
</dbReference>
<reference evidence="2 3" key="1">
    <citation type="journal article" date="2017" name="Int. J. Syst. Evol. Microbiol.">
        <title>Desulfovibrio senegalensis sp. nov., a mesophilic sulfate reducer isolated from marine sediment.</title>
        <authorList>
            <person name="Thioye A."/>
            <person name="Gam Z.B.A."/>
            <person name="Mbengue M."/>
            <person name="Cayol J.L."/>
            <person name="Joseph-Bartoli M."/>
            <person name="Toure-Kane C."/>
            <person name="Labat M."/>
        </authorList>
    </citation>
    <scope>NUCLEOTIDE SEQUENCE [LARGE SCALE GENOMIC DNA]</scope>
    <source>
        <strain evidence="2 3">DSM 101509</strain>
    </source>
</reference>
<feature type="region of interest" description="Disordered" evidence="1">
    <location>
        <begin position="126"/>
        <end position="153"/>
    </location>
</feature>